<name>A0A7D5JZB4_9ENTR</name>
<organism evidence="1">
    <name type="scientific">Leclercia adecarboxylata</name>
    <dbReference type="NCBI Taxonomy" id="83655"/>
    <lineage>
        <taxon>Bacteria</taxon>
        <taxon>Pseudomonadati</taxon>
        <taxon>Pseudomonadota</taxon>
        <taxon>Gammaproteobacteria</taxon>
        <taxon>Enterobacterales</taxon>
        <taxon>Enterobacteriaceae</taxon>
        <taxon>Leclercia</taxon>
    </lineage>
</organism>
<proteinExistence type="predicted"/>
<dbReference type="EMBL" id="MN821365">
    <property type="protein sequence ID" value="QLG00720.1"/>
    <property type="molecule type" value="Genomic_DNA"/>
</dbReference>
<dbReference type="AlphaFoldDB" id="A0A7D5JZB4"/>
<evidence type="ECO:0000313" key="1">
    <source>
        <dbReference type="EMBL" id="QLG00720.1"/>
    </source>
</evidence>
<reference evidence="1" key="1">
    <citation type="submission" date="2019-12" db="EMBL/GenBank/DDBJ databases">
        <authorList>
            <person name="Zhou D."/>
        </authorList>
    </citation>
    <scope>NUCLEOTIDE SEQUENCE</scope>
    <source>
        <strain evidence="1">P12375</strain>
        <plasmid evidence="1">pP12375-2FII</plasmid>
    </source>
</reference>
<protein>
    <submittedName>
        <fullName evidence="1">Uncharacterized protein</fullName>
    </submittedName>
</protein>
<keyword evidence="1" id="KW-0614">Plasmid</keyword>
<sequence>MTATFAFSGPKAGVSASFSRAAWLSMTLTANCSCCRASCCACSFWLGSSQNSENKAR</sequence>
<geneLocation type="plasmid" evidence="1">
    <name>pP12375-2FII</name>
</geneLocation>
<accession>A0A7D5JZB4</accession>